<protein>
    <submittedName>
        <fullName evidence="2">Uncharacterized protein</fullName>
    </submittedName>
</protein>
<accession>A0A843X8J9</accession>
<name>A0A843X8J9_COLES</name>
<organism evidence="2 3">
    <name type="scientific">Colocasia esculenta</name>
    <name type="common">Wild taro</name>
    <name type="synonym">Arum esculentum</name>
    <dbReference type="NCBI Taxonomy" id="4460"/>
    <lineage>
        <taxon>Eukaryota</taxon>
        <taxon>Viridiplantae</taxon>
        <taxon>Streptophyta</taxon>
        <taxon>Embryophyta</taxon>
        <taxon>Tracheophyta</taxon>
        <taxon>Spermatophyta</taxon>
        <taxon>Magnoliopsida</taxon>
        <taxon>Liliopsida</taxon>
        <taxon>Araceae</taxon>
        <taxon>Aroideae</taxon>
        <taxon>Colocasieae</taxon>
        <taxon>Colocasia</taxon>
    </lineage>
</organism>
<evidence type="ECO:0000313" key="3">
    <source>
        <dbReference type="Proteomes" id="UP000652761"/>
    </source>
</evidence>
<dbReference type="Proteomes" id="UP000652761">
    <property type="component" value="Unassembled WGS sequence"/>
</dbReference>
<proteinExistence type="predicted"/>
<evidence type="ECO:0000256" key="1">
    <source>
        <dbReference type="SAM" id="MobiDB-lite"/>
    </source>
</evidence>
<sequence length="77" mass="8460">MRPFTDQVKVPILNWGLAGGSDPRANKYPRPTGGLGPRSRRGIWAPDQKSPNATIYRPGQSAYSELGPRGRFRPPGE</sequence>
<gene>
    <name evidence="2" type="ORF">Taro_048609</name>
</gene>
<dbReference type="EMBL" id="NMUH01006627">
    <property type="protein sequence ID" value="MQM15662.1"/>
    <property type="molecule type" value="Genomic_DNA"/>
</dbReference>
<reference evidence="2" key="1">
    <citation type="submission" date="2017-07" db="EMBL/GenBank/DDBJ databases">
        <title>Taro Niue Genome Assembly and Annotation.</title>
        <authorList>
            <person name="Atibalentja N."/>
            <person name="Keating K."/>
            <person name="Fields C.J."/>
        </authorList>
    </citation>
    <scope>NUCLEOTIDE SEQUENCE</scope>
    <source>
        <strain evidence="2">Niue_2</strain>
        <tissue evidence="2">Leaf</tissue>
    </source>
</reference>
<dbReference type="AlphaFoldDB" id="A0A843X8J9"/>
<feature type="region of interest" description="Disordered" evidence="1">
    <location>
        <begin position="17"/>
        <end position="77"/>
    </location>
</feature>
<keyword evidence="3" id="KW-1185">Reference proteome</keyword>
<comment type="caution">
    <text evidence="2">The sequence shown here is derived from an EMBL/GenBank/DDBJ whole genome shotgun (WGS) entry which is preliminary data.</text>
</comment>
<evidence type="ECO:0000313" key="2">
    <source>
        <dbReference type="EMBL" id="MQM15662.1"/>
    </source>
</evidence>